<name>A0A0J8QXD2_COCIT</name>
<reference evidence="3" key="1">
    <citation type="journal article" date="2010" name="Genome Res.">
        <title>Population genomic sequencing of Coccidioides fungi reveals recent hybridization and transposon control.</title>
        <authorList>
            <person name="Neafsey D.E."/>
            <person name="Barker B.M."/>
            <person name="Sharpton T.J."/>
            <person name="Stajich J.E."/>
            <person name="Park D.J."/>
            <person name="Whiston E."/>
            <person name="Hung C.-Y."/>
            <person name="McMahan C."/>
            <person name="White J."/>
            <person name="Sykes S."/>
            <person name="Heiman D."/>
            <person name="Young S."/>
            <person name="Zeng Q."/>
            <person name="Abouelleil A."/>
            <person name="Aftuck L."/>
            <person name="Bessette D."/>
            <person name="Brown A."/>
            <person name="FitzGerald M."/>
            <person name="Lui A."/>
            <person name="Macdonald J.P."/>
            <person name="Priest M."/>
            <person name="Orbach M.J."/>
            <person name="Galgiani J.N."/>
            <person name="Kirkland T.N."/>
            <person name="Cole G.T."/>
            <person name="Birren B.W."/>
            <person name="Henn M.R."/>
            <person name="Taylor J.W."/>
            <person name="Rounsley S.D."/>
        </authorList>
    </citation>
    <scope>NUCLEOTIDE SEQUENCE [LARGE SCALE GENOMIC DNA]</scope>
    <source>
        <strain evidence="3">RMSCC 3703</strain>
    </source>
</reference>
<organism evidence="2 3">
    <name type="scientific">Coccidioides immitis RMSCC 3703</name>
    <dbReference type="NCBI Taxonomy" id="454286"/>
    <lineage>
        <taxon>Eukaryota</taxon>
        <taxon>Fungi</taxon>
        <taxon>Dikarya</taxon>
        <taxon>Ascomycota</taxon>
        <taxon>Pezizomycotina</taxon>
        <taxon>Eurotiomycetes</taxon>
        <taxon>Eurotiomycetidae</taxon>
        <taxon>Onygenales</taxon>
        <taxon>Onygenaceae</taxon>
        <taxon>Coccidioides</taxon>
    </lineage>
</organism>
<evidence type="ECO:0000313" key="3">
    <source>
        <dbReference type="Proteomes" id="UP000054559"/>
    </source>
</evidence>
<evidence type="ECO:0000256" key="1">
    <source>
        <dbReference type="SAM" id="MobiDB-lite"/>
    </source>
</evidence>
<feature type="compositionally biased region" description="Low complexity" evidence="1">
    <location>
        <begin position="12"/>
        <end position="23"/>
    </location>
</feature>
<dbReference type="AlphaFoldDB" id="A0A0J8QXD2"/>
<dbReference type="STRING" id="454286.A0A0J8QXD2"/>
<dbReference type="Proteomes" id="UP000054559">
    <property type="component" value="Unassembled WGS sequence"/>
</dbReference>
<feature type="region of interest" description="Disordered" evidence="1">
    <location>
        <begin position="1"/>
        <end position="23"/>
    </location>
</feature>
<accession>A0A0J8QXD2</accession>
<sequence>MMHSSRTFNDFPRSTPSLTLPSLTPTRIPRQIYDELNSSPTNYGGVLQALFTLAIRASRDSVCWFEDCWEEFGRRGLAELLIPVGRVLALAYAAAGREDEATDLLSKIWNGAAPFGWSAPHATKGTRFSLTSGRQERRPTLYPLGKSILQLTCAKDGDNQQMEEELRELQPRYDKLQTAVIKGVDMYLDTASYNDVSGDLRLHGFWFSDDMIFRRELRKQLENAGAKILEKEWPIRRNSLSILNYYQKHRQQDKVIGFYLDCLHLHSGLPILCTTSGSEFGATEWAAGMGAMMNA</sequence>
<evidence type="ECO:0000313" key="2">
    <source>
        <dbReference type="EMBL" id="KMU77076.1"/>
    </source>
</evidence>
<gene>
    <name evidence="2" type="ORF">CISG_06114</name>
</gene>
<dbReference type="EMBL" id="DS268152">
    <property type="protein sequence ID" value="KMU77076.1"/>
    <property type="molecule type" value="Genomic_DNA"/>
</dbReference>
<dbReference type="OrthoDB" id="10385864at2759"/>
<protein>
    <submittedName>
        <fullName evidence="2">Uncharacterized protein</fullName>
    </submittedName>
</protein>
<proteinExistence type="predicted"/>